<dbReference type="FunCoup" id="F2LUW2">
    <property type="interactions" value="24"/>
</dbReference>
<dbReference type="HOGENOM" id="CLU_138593_0_1_7"/>
<dbReference type="AlphaFoldDB" id="F2LUW2"/>
<organism evidence="1 2">
    <name type="scientific">Hippea maritima (strain ATCC 700847 / DSM 10411 / MH2)</name>
    <dbReference type="NCBI Taxonomy" id="760142"/>
    <lineage>
        <taxon>Bacteria</taxon>
        <taxon>Pseudomonadati</taxon>
        <taxon>Campylobacterota</taxon>
        <taxon>Desulfurellia</taxon>
        <taxon>Desulfurellales</taxon>
        <taxon>Hippeaceae</taxon>
        <taxon>Hippea</taxon>
    </lineage>
</organism>
<proteinExistence type="predicted"/>
<accession>F2LUW2</accession>
<evidence type="ECO:0000313" key="2">
    <source>
        <dbReference type="Proteomes" id="UP000008139"/>
    </source>
</evidence>
<dbReference type="NCBIfam" id="NF007714">
    <property type="entry name" value="PRK10410.1-2"/>
    <property type="match status" value="1"/>
</dbReference>
<keyword evidence="2" id="KW-1185">Reference proteome</keyword>
<dbReference type="InParanoid" id="F2LUW2"/>
<evidence type="ECO:0008006" key="3">
    <source>
        <dbReference type="Google" id="ProtNLM"/>
    </source>
</evidence>
<dbReference type="Pfam" id="PF11756">
    <property type="entry name" value="YgbA_NO"/>
    <property type="match status" value="1"/>
</dbReference>
<protein>
    <recommendedName>
        <fullName evidence="3">Nitrous oxide-stimulated promoter family protein</fullName>
    </recommendedName>
</protein>
<dbReference type="eggNOG" id="ENOG5033MMY">
    <property type="taxonomic scope" value="Bacteria"/>
</dbReference>
<sequence>MKKEKRIKKDEKILKKFIEVYCKENHIKKGTKVYRDGYCKECYELLQYSLERLYNCPLDPKPQCKHCKIHCYKPQMRQKIKEVMKFSGMYFLKRGRLDWIFHYFF</sequence>
<dbReference type="RefSeq" id="WP_013681608.1">
    <property type="nucleotide sequence ID" value="NC_015318.1"/>
</dbReference>
<gene>
    <name evidence="1" type="ordered locus">Hipma_0597</name>
</gene>
<dbReference type="OrthoDB" id="5344095at2"/>
<name>F2LUW2_HIPMA</name>
<dbReference type="EMBL" id="CP002606">
    <property type="protein sequence ID" value="AEA33567.1"/>
    <property type="molecule type" value="Genomic_DNA"/>
</dbReference>
<evidence type="ECO:0000313" key="1">
    <source>
        <dbReference type="EMBL" id="AEA33567.1"/>
    </source>
</evidence>
<dbReference type="Proteomes" id="UP000008139">
    <property type="component" value="Chromosome"/>
</dbReference>
<dbReference type="KEGG" id="hmr:Hipma_0597"/>
<dbReference type="InterPro" id="IPR020483">
    <property type="entry name" value="Uncharacterised_YgbA"/>
</dbReference>
<reference evidence="1 2" key="1">
    <citation type="journal article" date="2011" name="Stand. Genomic Sci.">
        <title>Complete genome sequence of the thermophilic sulfur-reducer Hippea maritima type strain (MH(2)).</title>
        <authorList>
            <person name="Huntemann M."/>
            <person name="Lu M."/>
            <person name="Nolan M."/>
            <person name="Lapidus A."/>
            <person name="Lucas S."/>
            <person name="Hammon N."/>
            <person name="Deshpande S."/>
            <person name="Cheng J.F."/>
            <person name="Tapia R."/>
            <person name="Han C."/>
            <person name="Goodwin L."/>
            <person name="Pitluck S."/>
            <person name="Liolios K."/>
            <person name="Pagani I."/>
            <person name="Ivanova N."/>
            <person name="Ovchinikova G."/>
            <person name="Pati A."/>
            <person name="Chen A."/>
            <person name="Palaniappan K."/>
            <person name="Land M."/>
            <person name="Hauser L."/>
            <person name="Jeffries C.D."/>
            <person name="Detter J.C."/>
            <person name="Brambilla E.M."/>
            <person name="Rohde M."/>
            <person name="Spring S."/>
            <person name="Goker M."/>
            <person name="Woyke T."/>
            <person name="Bristow J."/>
            <person name="Eisen J.A."/>
            <person name="Markowitz V."/>
            <person name="Hugenholtz P."/>
            <person name="Kyrpides N.C."/>
            <person name="Klenk H.P."/>
            <person name="Mavromatis K."/>
        </authorList>
    </citation>
    <scope>NUCLEOTIDE SEQUENCE [LARGE SCALE GENOMIC DNA]</scope>
    <source>
        <strain evidence="2">ATCC 700847 / DSM 10411 / MH2</strain>
    </source>
</reference>
<reference evidence="2" key="2">
    <citation type="submission" date="2011-03" db="EMBL/GenBank/DDBJ databases">
        <title>The complete genome of Hippea maritima DSM 10411.</title>
        <authorList>
            <consortium name="US DOE Joint Genome Institute (JGI-PGF)"/>
            <person name="Lucas S."/>
            <person name="Copeland A."/>
            <person name="Lapidus A."/>
            <person name="Bruce D."/>
            <person name="Goodwin L."/>
            <person name="Pitluck S."/>
            <person name="Peters L."/>
            <person name="Kyrpides N."/>
            <person name="Mavromatis K."/>
            <person name="Pagani I."/>
            <person name="Ivanova N."/>
            <person name="Mikhailova N."/>
            <person name="Lu M."/>
            <person name="Detter J.C."/>
            <person name="Tapia R."/>
            <person name="Han C."/>
            <person name="Land M."/>
            <person name="Hauser L."/>
            <person name="Markowitz V."/>
            <person name="Cheng J.-F."/>
            <person name="Hugenholtz P."/>
            <person name="Woyke T."/>
            <person name="Wu D."/>
            <person name="Spring S."/>
            <person name="Schroeder M."/>
            <person name="Brambilla E."/>
            <person name="Klenk H.-P."/>
            <person name="Eisen J.A."/>
        </authorList>
    </citation>
    <scope>NUCLEOTIDE SEQUENCE [LARGE SCALE GENOMIC DNA]</scope>
    <source>
        <strain evidence="2">ATCC 700847 / DSM 10411 / MH2</strain>
    </source>
</reference>
<dbReference type="STRING" id="760142.Hipma_0597"/>